<proteinExistence type="predicted"/>
<evidence type="ECO:0000313" key="2">
    <source>
        <dbReference type="Proteomes" id="UP000503482"/>
    </source>
</evidence>
<keyword evidence="2" id="KW-1185">Reference proteome</keyword>
<dbReference type="KEGG" id="avp:AVENP_1446"/>
<dbReference type="EMBL" id="CP053840">
    <property type="protein sequence ID" value="QKF67000.1"/>
    <property type="molecule type" value="Genomic_DNA"/>
</dbReference>
<name>A0AAE7E3M6_9BACT</name>
<dbReference type="RefSeq" id="WP_128358566.1">
    <property type="nucleotide sequence ID" value="NZ_CP053840.1"/>
</dbReference>
<reference evidence="1 2" key="1">
    <citation type="submission" date="2020-05" db="EMBL/GenBank/DDBJ databases">
        <title>Complete genome sequencing of Campylobacter and Arcobacter type strains.</title>
        <authorList>
            <person name="Miller W.G."/>
            <person name="Yee E."/>
        </authorList>
    </citation>
    <scope>NUCLEOTIDE SEQUENCE [LARGE SCALE GENOMIC DNA]</scope>
    <source>
        <strain evidence="1 2">LMG 26156</strain>
    </source>
</reference>
<evidence type="ECO:0000313" key="1">
    <source>
        <dbReference type="EMBL" id="QKF67000.1"/>
    </source>
</evidence>
<organism evidence="1 2">
    <name type="scientific">Arcobacter venerupis</name>
    <dbReference type="NCBI Taxonomy" id="1054033"/>
    <lineage>
        <taxon>Bacteria</taxon>
        <taxon>Pseudomonadati</taxon>
        <taxon>Campylobacterota</taxon>
        <taxon>Epsilonproteobacteria</taxon>
        <taxon>Campylobacterales</taxon>
        <taxon>Arcobacteraceae</taxon>
        <taxon>Arcobacter</taxon>
    </lineage>
</organism>
<accession>A0AAE7E3M6</accession>
<dbReference type="Proteomes" id="UP000503482">
    <property type="component" value="Chromosome"/>
</dbReference>
<dbReference type="AlphaFoldDB" id="A0AAE7E3M6"/>
<sequence length="110" mass="12446">MKNKLLKIIPVLSVIIFYSLSTLGKNDLKASDITIEQLEAKHIASQEVLKKVAQHEIETSWINASIVSVKKDNLDSKWLIIFKNEENTQKDKKLNISINSNGDVIESKLI</sequence>
<dbReference type="Pfam" id="PF20098">
    <property type="entry name" value="DUF6488"/>
    <property type="match status" value="1"/>
</dbReference>
<dbReference type="InterPro" id="IPR045503">
    <property type="entry name" value="DUF6488"/>
</dbReference>
<protein>
    <submittedName>
        <fullName evidence="1">Uncharacterized protein</fullName>
    </submittedName>
</protein>
<gene>
    <name evidence="1" type="ORF">AVENP_1446</name>
</gene>